<dbReference type="EMBL" id="JBHUCX010000028">
    <property type="protein sequence ID" value="MFD1675494.1"/>
    <property type="molecule type" value="Genomic_DNA"/>
</dbReference>
<proteinExistence type="inferred from homology"/>
<gene>
    <name evidence="4" type="ORF">ACFSB2_12400</name>
</gene>
<dbReference type="InterPro" id="IPR001944">
    <property type="entry name" value="Glycoside_Hdrlase_35"/>
</dbReference>
<dbReference type="Proteomes" id="UP001597079">
    <property type="component" value="Unassembled WGS sequence"/>
</dbReference>
<dbReference type="PANTHER" id="PTHR23421">
    <property type="entry name" value="BETA-GALACTOSIDASE RELATED"/>
    <property type="match status" value="1"/>
</dbReference>
<dbReference type="Gene3D" id="3.20.20.80">
    <property type="entry name" value="Glycosidases"/>
    <property type="match status" value="1"/>
</dbReference>
<dbReference type="InterPro" id="IPR031330">
    <property type="entry name" value="Gly_Hdrlase_35_cat"/>
</dbReference>
<keyword evidence="4" id="KW-0326">Glycosidase</keyword>
<organism evidence="4 5">
    <name type="scientific">Alicyclobacillus fodiniaquatilis</name>
    <dbReference type="NCBI Taxonomy" id="1661150"/>
    <lineage>
        <taxon>Bacteria</taxon>
        <taxon>Bacillati</taxon>
        <taxon>Bacillota</taxon>
        <taxon>Bacilli</taxon>
        <taxon>Bacillales</taxon>
        <taxon>Alicyclobacillaceae</taxon>
        <taxon>Alicyclobacillus</taxon>
    </lineage>
</organism>
<dbReference type="RefSeq" id="WP_377943365.1">
    <property type="nucleotide sequence ID" value="NZ_JBHUCX010000028.1"/>
</dbReference>
<dbReference type="PRINTS" id="PR00742">
    <property type="entry name" value="GLHYDRLASE35"/>
</dbReference>
<keyword evidence="4" id="KW-0378">Hydrolase</keyword>
<dbReference type="EC" id="3.2.1.23" evidence="4"/>
<comment type="caution">
    <text evidence="4">The sequence shown here is derived from an EMBL/GenBank/DDBJ whole genome shotgun (WGS) entry which is preliminary data.</text>
</comment>
<evidence type="ECO:0000256" key="2">
    <source>
        <dbReference type="RuleBase" id="RU003679"/>
    </source>
</evidence>
<evidence type="ECO:0000259" key="3">
    <source>
        <dbReference type="Pfam" id="PF01301"/>
    </source>
</evidence>
<accession>A0ABW4JH22</accession>
<evidence type="ECO:0000313" key="5">
    <source>
        <dbReference type="Proteomes" id="UP001597079"/>
    </source>
</evidence>
<dbReference type="InterPro" id="IPR017853">
    <property type="entry name" value="GH"/>
</dbReference>
<evidence type="ECO:0000256" key="1">
    <source>
        <dbReference type="ARBA" id="ARBA00009809"/>
    </source>
</evidence>
<dbReference type="Pfam" id="PF01301">
    <property type="entry name" value="Glyco_hydro_35"/>
    <property type="match status" value="1"/>
</dbReference>
<keyword evidence="5" id="KW-1185">Reference proteome</keyword>
<evidence type="ECO:0000313" key="4">
    <source>
        <dbReference type="EMBL" id="MFD1675494.1"/>
    </source>
</evidence>
<sequence length="827" mass="90431">MMKRISEHYLFVSSLFYFRIPETDWLDRLQKVKAAGYNAIDVYIPWNFHEPTRGDYRFTNGADVGKFLDMAGDVGLMVIARPGPYICSEWDGGALPYWLNTDTSLKFRQNDERWLAEVARWYDVVLPIILPRQATNGGSVIAVQVENELDFYPCADPKGYIESLYHMARARGVTVPITACIGQGDIQGATGESDLVIPMVNIYPSSPDDPALDVKLDEYVAYAKAHGFVPMTMETNRDILTLSRLVGTGFIGISPYLMTSGVHMGPWSAINNWGAFPSYLTTDYDFGGMISADGTLRASFYEQRVLTSTVFALEEIFLKGTSESIEPLSLADRENKLTYRRLTSDMGNVTFAFNLTDEQVTEAVSVEGLNAQLIVPPKHYTTAFSDVRWTAPTDSTYHFSATSNLFYRHASGHQLVMLVAGHAGTGLLRVDADVPLSTSAGDGKVQCDESGVTVQFQHGCGATQLQFNDGTEITLITLSMHEAGHAWLVPETGWLIGPRYLRDADKLAKDTNEMVLDVGDESVRFIALSGAIREIPADHVLPSPGLPQVDWRGKSATVLQANMDKRTTSVNPPSMEQAGIGFKRAIYTATVEGQFDGLQCSGAADMIWVYANGVFEGSFAPGGRGFDCIFARAYQGTTKLELIVESWGHTNFHDEGAPSLLTGAQKGITGTVTQLPAGEPIFNWGVAPVEIALSAQGAGAHTVQYPIACQAGGHFRLSGTLPIGAVKQGLYLVVSGENGRADVRLNGEDIGRIWFGPHLEPRMVGGRADRLWLRDDLLAVDETAEIEIDFFATADGYLSQLSVEQEDQWTKGNVTVQVAQLQASRIS</sequence>
<comment type="similarity">
    <text evidence="1 2">Belongs to the glycosyl hydrolase 35 family.</text>
</comment>
<feature type="domain" description="Glycoside hydrolase 35 catalytic" evidence="3">
    <location>
        <begin position="8"/>
        <end position="302"/>
    </location>
</feature>
<dbReference type="SUPFAM" id="SSF51445">
    <property type="entry name" value="(Trans)glycosidases"/>
    <property type="match status" value="1"/>
</dbReference>
<protein>
    <submittedName>
        <fullName evidence="4">Beta-galactosidase</fullName>
        <ecNumber evidence="4">3.2.1.23</ecNumber>
    </submittedName>
</protein>
<dbReference type="Gene3D" id="2.60.120.260">
    <property type="entry name" value="Galactose-binding domain-like"/>
    <property type="match status" value="1"/>
</dbReference>
<reference evidence="5" key="1">
    <citation type="journal article" date="2019" name="Int. J. Syst. Evol. Microbiol.">
        <title>The Global Catalogue of Microorganisms (GCM) 10K type strain sequencing project: providing services to taxonomists for standard genome sequencing and annotation.</title>
        <authorList>
            <consortium name="The Broad Institute Genomics Platform"/>
            <consortium name="The Broad Institute Genome Sequencing Center for Infectious Disease"/>
            <person name="Wu L."/>
            <person name="Ma J."/>
        </authorList>
    </citation>
    <scope>NUCLEOTIDE SEQUENCE [LARGE SCALE GENOMIC DNA]</scope>
    <source>
        <strain evidence="5">CGMCC 1.12286</strain>
    </source>
</reference>
<name>A0ABW4JH22_9BACL</name>
<dbReference type="GO" id="GO:0004565">
    <property type="term" value="F:beta-galactosidase activity"/>
    <property type="evidence" value="ECO:0007669"/>
    <property type="project" value="UniProtKB-EC"/>
</dbReference>